<dbReference type="InterPro" id="IPR027359">
    <property type="entry name" value="Volt_channel_dom_sf"/>
</dbReference>
<feature type="transmembrane region" description="Helical" evidence="17">
    <location>
        <begin position="1416"/>
        <end position="1438"/>
    </location>
</feature>
<evidence type="ECO:0000256" key="8">
    <source>
        <dbReference type="ARBA" id="ARBA00022837"/>
    </source>
</evidence>
<evidence type="ECO:0000256" key="1">
    <source>
        <dbReference type="ARBA" id="ARBA00004651"/>
    </source>
</evidence>
<evidence type="ECO:0000256" key="16">
    <source>
        <dbReference type="SAM" id="MobiDB-lite"/>
    </source>
</evidence>
<dbReference type="FunFam" id="1.10.287.70:FF:000054">
    <property type="entry name" value="Voltage-dependent T-type calcium channel subunit alpha"/>
    <property type="match status" value="1"/>
</dbReference>
<keyword evidence="9" id="KW-0851">Voltage-gated channel</keyword>
<dbReference type="GO" id="GO:0008331">
    <property type="term" value="F:high voltage-gated calcium channel activity"/>
    <property type="evidence" value="ECO:0007669"/>
    <property type="project" value="TreeGrafter"/>
</dbReference>
<dbReference type="Pfam" id="PF00520">
    <property type="entry name" value="Ion_trans"/>
    <property type="match status" value="4"/>
</dbReference>
<feature type="transmembrane region" description="Helical" evidence="17">
    <location>
        <begin position="1385"/>
        <end position="1404"/>
    </location>
</feature>
<evidence type="ECO:0000256" key="7">
    <source>
        <dbReference type="ARBA" id="ARBA00022737"/>
    </source>
</evidence>
<feature type="compositionally biased region" description="Low complexity" evidence="16">
    <location>
        <begin position="888"/>
        <end position="917"/>
    </location>
</feature>
<feature type="region of interest" description="Disordered" evidence="16">
    <location>
        <begin position="1683"/>
        <end position="1767"/>
    </location>
</feature>
<evidence type="ECO:0000256" key="10">
    <source>
        <dbReference type="ARBA" id="ARBA00022989"/>
    </source>
</evidence>
<reference evidence="19" key="2">
    <citation type="submission" date="2025-08" db="UniProtKB">
        <authorList>
            <consortium name="Ensembl"/>
        </authorList>
    </citation>
    <scope>IDENTIFICATION</scope>
</reference>
<dbReference type="FunFam" id="1.10.287.70:FF:000018">
    <property type="entry name" value="Voltage-dependent T-type calcium channel subunit alpha"/>
    <property type="match status" value="1"/>
</dbReference>
<feature type="domain" description="Ion transport" evidence="18">
    <location>
        <begin position="560"/>
        <end position="788"/>
    </location>
</feature>
<keyword evidence="8" id="KW-0106">Calcium</keyword>
<keyword evidence="20" id="KW-1185">Reference proteome</keyword>
<feature type="transmembrane region" description="Helical" evidence="17">
    <location>
        <begin position="561"/>
        <end position="579"/>
    </location>
</feature>
<feature type="domain" description="Ion transport" evidence="18">
    <location>
        <begin position="66"/>
        <end position="388"/>
    </location>
</feature>
<feature type="transmembrane region" description="Helical" evidence="17">
    <location>
        <begin position="599"/>
        <end position="619"/>
    </location>
</feature>
<keyword evidence="2" id="KW-0813">Transport</keyword>
<dbReference type="Ensembl" id="ENSSAUT00010067607.1">
    <property type="protein sequence ID" value="ENSSAUP00010064538.1"/>
    <property type="gene ID" value="ENSSAUG00010022692.1"/>
</dbReference>
<keyword evidence="11" id="KW-0406">Ion transport</keyword>
<proteinExistence type="predicted"/>
<evidence type="ECO:0000256" key="3">
    <source>
        <dbReference type="ARBA" id="ARBA00022475"/>
    </source>
</evidence>
<evidence type="ECO:0000256" key="9">
    <source>
        <dbReference type="ARBA" id="ARBA00022882"/>
    </source>
</evidence>
<evidence type="ECO:0000256" key="4">
    <source>
        <dbReference type="ARBA" id="ARBA00022568"/>
    </source>
</evidence>
<feature type="compositionally biased region" description="Polar residues" evidence="16">
    <location>
        <begin position="1737"/>
        <end position="1750"/>
    </location>
</feature>
<reference evidence="19" key="1">
    <citation type="submission" date="2021-04" db="EMBL/GenBank/DDBJ databases">
        <authorList>
            <consortium name="Wellcome Sanger Institute Data Sharing"/>
        </authorList>
    </citation>
    <scope>NUCLEOTIDE SEQUENCE [LARGE SCALE GENOMIC DNA]</scope>
</reference>
<dbReference type="FunFam" id="1.10.287.70:FF:000136">
    <property type="entry name" value="Voltage-dependent T-type calcium channel subunit alpha"/>
    <property type="match status" value="1"/>
</dbReference>
<evidence type="ECO:0000256" key="13">
    <source>
        <dbReference type="ARBA" id="ARBA00023180"/>
    </source>
</evidence>
<feature type="domain" description="Ion transport" evidence="18">
    <location>
        <begin position="1385"/>
        <end position="1635"/>
    </location>
</feature>
<dbReference type="PANTHER" id="PTHR45628:SF37">
    <property type="entry name" value="VOLTAGE-DEPENDENT T-TYPE CALCIUM CHANNEL SUBUNIT ALPHA-1H"/>
    <property type="match status" value="1"/>
</dbReference>
<feature type="compositionally biased region" description="Polar residues" evidence="16">
    <location>
        <begin position="1787"/>
        <end position="1800"/>
    </location>
</feature>
<dbReference type="FunFam" id="1.20.120.350:FF:000007">
    <property type="entry name" value="Voltage-dependent T-type calcium channel subunit alpha"/>
    <property type="match status" value="1"/>
</dbReference>
<evidence type="ECO:0000256" key="15">
    <source>
        <dbReference type="ARBA" id="ARBA00036634"/>
    </source>
</evidence>
<keyword evidence="13" id="KW-0325">Glycoprotein</keyword>
<feature type="region of interest" description="Disordered" evidence="16">
    <location>
        <begin position="874"/>
        <end position="956"/>
    </location>
</feature>
<gene>
    <name evidence="19" type="primary">LOC115575059</name>
</gene>
<keyword evidence="10 17" id="KW-1133">Transmembrane helix</keyword>
<dbReference type="FunFam" id="1.20.120.350:FF:000009">
    <property type="entry name" value="Voltage-dependent T-type calcium channel subunit alpha"/>
    <property type="match status" value="1"/>
</dbReference>
<dbReference type="Gene3D" id="1.20.120.350">
    <property type="entry name" value="Voltage-gated potassium channels. Chain C"/>
    <property type="match status" value="4"/>
</dbReference>
<feature type="region of interest" description="Disordered" evidence="16">
    <location>
        <begin position="509"/>
        <end position="532"/>
    </location>
</feature>
<comment type="catalytic activity">
    <reaction evidence="15">
        <text>Ca(2+)(in) = Ca(2+)(out)</text>
        <dbReference type="Rhea" id="RHEA:29671"/>
        <dbReference type="ChEBI" id="CHEBI:29108"/>
    </reaction>
</comment>
<feature type="transmembrane region" description="Helical" evidence="17">
    <location>
        <begin position="1117"/>
        <end position="1136"/>
    </location>
</feature>
<feature type="region of interest" description="Disordered" evidence="16">
    <location>
        <begin position="1929"/>
        <end position="1957"/>
    </location>
</feature>
<keyword evidence="5" id="KW-0107">Calcium channel</keyword>
<evidence type="ECO:0000256" key="17">
    <source>
        <dbReference type="SAM" id="Phobius"/>
    </source>
</evidence>
<dbReference type="OMA" id="GQAWSCG"/>
<feature type="transmembrane region" description="Helical" evidence="17">
    <location>
        <begin position="1552"/>
        <end position="1572"/>
    </location>
</feature>
<feature type="region of interest" description="Disordered" evidence="16">
    <location>
        <begin position="1785"/>
        <end position="1805"/>
    </location>
</feature>
<keyword evidence="3" id="KW-1003">Cell membrane</keyword>
<dbReference type="PRINTS" id="PR01629">
    <property type="entry name" value="TVDCCALPHA1"/>
</dbReference>
<reference evidence="19" key="3">
    <citation type="submission" date="2025-09" db="UniProtKB">
        <authorList>
            <consortium name="Ensembl"/>
        </authorList>
    </citation>
    <scope>IDENTIFICATION</scope>
</reference>
<evidence type="ECO:0000259" key="18">
    <source>
        <dbReference type="Pfam" id="PF00520"/>
    </source>
</evidence>
<evidence type="ECO:0000256" key="14">
    <source>
        <dbReference type="ARBA" id="ARBA00023303"/>
    </source>
</evidence>
<feature type="transmembrane region" description="Helical" evidence="17">
    <location>
        <begin position="352"/>
        <end position="377"/>
    </location>
</feature>
<keyword evidence="7" id="KW-0677">Repeat</keyword>
<feature type="compositionally biased region" description="Gly residues" evidence="16">
    <location>
        <begin position="515"/>
        <end position="524"/>
    </location>
</feature>
<keyword evidence="12 17" id="KW-0472">Membrane</keyword>
<dbReference type="InterPro" id="IPR050599">
    <property type="entry name" value="VDCC_alpha-1_subunit"/>
</dbReference>
<feature type="transmembrane region" description="Helical" evidence="17">
    <location>
        <begin position="1084"/>
        <end position="1105"/>
    </location>
</feature>
<evidence type="ECO:0000256" key="12">
    <source>
        <dbReference type="ARBA" id="ARBA00023136"/>
    </source>
</evidence>
<dbReference type="FunFam" id="1.20.120.350:FF:000012">
    <property type="entry name" value="Voltage-dependent T-type calcium channel subunit alpha"/>
    <property type="match status" value="1"/>
</dbReference>
<feature type="transmembrane region" description="Helical" evidence="17">
    <location>
        <begin position="1606"/>
        <end position="1627"/>
    </location>
</feature>
<dbReference type="FunFam" id="1.10.287.70:FF:000014">
    <property type="entry name" value="Voltage-dependent T-type calcium channel subunit alpha"/>
    <property type="match status" value="1"/>
</dbReference>
<keyword evidence="4" id="KW-0109">Calcium transport</keyword>
<dbReference type="Proteomes" id="UP000472265">
    <property type="component" value="Chromosome 23"/>
</dbReference>
<dbReference type="InterPro" id="IPR005445">
    <property type="entry name" value="VDCC_T_a1"/>
</dbReference>
<feature type="transmembrane region" description="Helical" evidence="17">
    <location>
        <begin position="1181"/>
        <end position="1203"/>
    </location>
</feature>
<feature type="transmembrane region" description="Helical" evidence="17">
    <location>
        <begin position="1282"/>
        <end position="1306"/>
    </location>
</feature>
<feature type="transmembrane region" description="Helical" evidence="17">
    <location>
        <begin position="190"/>
        <end position="214"/>
    </location>
</feature>
<keyword evidence="14" id="KW-0407">Ion channel</keyword>
<dbReference type="PANTHER" id="PTHR45628">
    <property type="entry name" value="VOLTAGE-DEPENDENT CALCIUM CHANNEL TYPE A SUBUNIT ALPHA-1"/>
    <property type="match status" value="1"/>
</dbReference>
<sequence>PCPPLRGTEQSIFGPTLGVRITAPIRDPDCVSEEEEQQPWPALAPVAFFCLKQTTRPRNWCLRFHVSMLVILLNCVTLGMFQPCEDVSCQSEWCRILQVLDDCIFAFFAVEMVIKMVALGIFGPNCYLGDKWNQLDFVIVMAGVLEYSLDGHNASLSAIRTVRVLRPLRAINRVPSMRILVTLLLDTLPMLGNVLLLCFFVFFIFGIVGVQLWAGLLRNRCFLGEDIRTYNLSISAYYMTEEGEESPFICSAPRENGMLRCHDVPATDEGGVECSLDASHQSLALIGSAPASTNSCINWNQYYNVCEPGDHNPHNGAVNFDNIGYAWIAIFQVITLEGWVDIMYYVQDAHSFYNFIYFILLIIVGSFFMINLCLVVIATQFSETKQRENALMREQRARYMSNDSTLASYSEPGSCYEEMLRYISHLYRKFTRRLQRIYSGWHRSVRGCGGPGSAMWLRPIHNLLQHHQHQHCRLSNGGQHSISVVTAEHTDREEGVGGGEELEMRSLPVRRGSTNGNGAGGGELRSGRGRRRRGVREYKNGVCRAWMGFRERLKRIVESKYFNRGIMIAILVNTLSMGIEYHQQPEGLTDVLEISNIVFTSMFVLEMGFMLLAFGLFGYIRNPYNIFDSIIVIISVWEIIGQADGGLSVLRTFRLLRVLKLVRFLPALRRQLVVLMKTMDNVATFCMLLMLFIFTFSILGMHLFGCKFSLKTENGDTIPDRKNFDTLLWAIVTVFQILTQEDWNVVLYNGMASTSPWAALYFVALMTFGNYVLFNLLVAILVEGFQAEVSDYFFFPILHDDDDKYFSSSAELKMYSLMMTANGHIDPRGMMAPPIIMRTAATPMPTPKSSLGPESILGDDLMYREGVPQYCEAGFSETGVGHSESRRGSSLSSPGRRSPLPPRSWGSRRSSWNSLGRAPSLKRRDTSGERESLLSGEGGEEEDGGEDKGEAGGNNRVRSEPLELLQASTLSGPLTPIYLFPPLYLITTVPPSHFSSLYCFPTANCVVNSFNRPQTSYRRLCLTCSCCSCVLFRCRSWCQSVISHKLFDHVVLVFIFLNCITIALERPDIQAESSERKFLSVSNYVFTVIFLAEMAIKVVALGFCFGKQTYLQSSWNVLDGVLVFVSLVDILVSLAYTSGNKILGILRVLRLLRTLRPLRVISRAPGLKLVVETLITSLRPIGNIVLICCAFFIVFGILGVQLFKGKFYHCEGLDTKNITNKSDCLQAGYRWIRRKYNFDNLIQALMSLFVLSCKDGWVNIMYDGLDAVGVDQQPVRNHNPWMLLYFISFLLIVSFFVLNMFVGVVVENFHKCRQDQEEEEARLREEKRLKMIEKKRRSKENGGAEHLLTVAFRVSRLCPSEAKQRPYYADYSPLRLSIHTLCTSHYLDLFITFIICINVFTMSIEHYKQPQYLTEILKYCNYVFTFIFVIEVILKFAAFGIHRFFKDRWNQQDIAIVALSLMGIILEELKMSAALPINPTIIRIMRVLRIARVLKLLKMATGMRALLDTVMQALPQVGNLGLLFMLLFFIYAALGVELFGKLECNDNNPCDGLSRHATFANFGMAFLTLFRVSTGDNWNGIMKDTLRECKPEDSCLTYLPMVSPMYFVTFVLMAQFVLVNVVVAVLMKHLEESNKVQSLDACVCIESVHVCLYPVHDFFTSVTSGSVTSVHSQPCDNRALLQVPDVSPSHPRTPPTITLPRIAPPTPSPSPRALRRQVRDAVSARYTLESRGKTGRSHSLSPYNSPYSHDSASSPLPPPLPPSSSRSALSLLGVGLKDRDFKKGLSADNQGFQDKPTSLSAGYPDDQRRHSIEVCLPQAVITGDDQRFTRDAHRSEKVGQAFPLRVQSVGGGHRKKKMSPPCISIHPPSEREHPHIASPPKLADCSMMLRRRTPSYDLTQHTNTQDVAQMHSPMHTPLTPIHVPLQAHSPTHTLTPSRASTPTHSPAYTPPSASTPTHPRIPISPNIFIQPHAPLLPHAMPFSQTHSLSPAARRSPLTGDYMPLPQFTFDQPQSRYMSGISDADTATCSSPFDSRLGSGAGFSAKNRRTAQ</sequence>
<feature type="region of interest" description="Disordered" evidence="16">
    <location>
        <begin position="2020"/>
        <end position="2051"/>
    </location>
</feature>
<protein>
    <submittedName>
        <fullName evidence="19">Calcium channel, voltage-dependent, T type, alpha 1H subunit a</fullName>
    </submittedName>
</protein>
<keyword evidence="6 17" id="KW-0812">Transmembrane</keyword>
<feature type="transmembrane region" description="Helical" evidence="17">
    <location>
        <begin position="682"/>
        <end position="704"/>
    </location>
</feature>
<evidence type="ECO:0000313" key="20">
    <source>
        <dbReference type="Proteomes" id="UP000472265"/>
    </source>
</evidence>
<feature type="compositionally biased region" description="Basic and acidic residues" evidence="16">
    <location>
        <begin position="922"/>
        <end position="932"/>
    </location>
</feature>
<dbReference type="SUPFAM" id="SSF81324">
    <property type="entry name" value="Voltage-gated potassium channels"/>
    <property type="match status" value="4"/>
</dbReference>
<evidence type="ECO:0000256" key="2">
    <source>
        <dbReference type="ARBA" id="ARBA00022448"/>
    </source>
</evidence>
<evidence type="ECO:0000256" key="5">
    <source>
        <dbReference type="ARBA" id="ARBA00022673"/>
    </source>
</evidence>
<feature type="transmembrane region" description="Helical" evidence="17">
    <location>
        <begin position="1520"/>
        <end position="1540"/>
    </location>
</feature>
<name>A0A671YP12_SPAAU</name>
<feature type="compositionally biased region" description="Polar residues" evidence="16">
    <location>
        <begin position="1929"/>
        <end position="1938"/>
    </location>
</feature>
<dbReference type="GO" id="GO:0098703">
    <property type="term" value="P:calcium ion import across plasma membrane"/>
    <property type="evidence" value="ECO:0007669"/>
    <property type="project" value="TreeGrafter"/>
</dbReference>
<evidence type="ECO:0000256" key="6">
    <source>
        <dbReference type="ARBA" id="ARBA00022692"/>
    </source>
</evidence>
<evidence type="ECO:0000256" key="11">
    <source>
        <dbReference type="ARBA" id="ARBA00023065"/>
    </source>
</evidence>
<organism evidence="19 20">
    <name type="scientific">Sparus aurata</name>
    <name type="common">Gilthead sea bream</name>
    <dbReference type="NCBI Taxonomy" id="8175"/>
    <lineage>
        <taxon>Eukaryota</taxon>
        <taxon>Metazoa</taxon>
        <taxon>Chordata</taxon>
        <taxon>Craniata</taxon>
        <taxon>Vertebrata</taxon>
        <taxon>Euteleostomi</taxon>
        <taxon>Actinopterygii</taxon>
        <taxon>Neopterygii</taxon>
        <taxon>Teleostei</taxon>
        <taxon>Neoteleostei</taxon>
        <taxon>Acanthomorphata</taxon>
        <taxon>Eupercaria</taxon>
        <taxon>Spariformes</taxon>
        <taxon>Sparidae</taxon>
        <taxon>Sparus</taxon>
    </lineage>
</organism>
<evidence type="ECO:0000313" key="19">
    <source>
        <dbReference type="Ensembl" id="ENSSAUP00010064538.1"/>
    </source>
</evidence>
<dbReference type="InterPro" id="IPR005821">
    <property type="entry name" value="Ion_trans_dom"/>
</dbReference>
<comment type="subcellular location">
    <subcellularLocation>
        <location evidence="1">Cell membrane</location>
        <topology evidence="1">Multi-pass membrane protein</topology>
    </subcellularLocation>
</comment>
<dbReference type="Gene3D" id="1.10.287.70">
    <property type="match status" value="4"/>
</dbReference>
<dbReference type="GeneTree" id="ENSGT00940000165827"/>
<feature type="transmembrane region" description="Helical" evidence="17">
    <location>
        <begin position="759"/>
        <end position="782"/>
    </location>
</feature>
<dbReference type="FunFam" id="1.20.120.350:FF:000008">
    <property type="entry name" value="Voltage-dependent T-type calcium channel subunit alpha"/>
    <property type="match status" value="1"/>
</dbReference>
<dbReference type="GO" id="GO:0005891">
    <property type="term" value="C:voltage-gated calcium channel complex"/>
    <property type="evidence" value="ECO:0007669"/>
    <property type="project" value="InterPro"/>
</dbReference>
<feature type="transmembrane region" description="Helical" evidence="17">
    <location>
        <begin position="325"/>
        <end position="346"/>
    </location>
</feature>
<feature type="compositionally biased region" description="Low complexity" evidence="16">
    <location>
        <begin position="1939"/>
        <end position="1957"/>
    </location>
</feature>
<accession>A0A671YP12</accession>
<feature type="domain" description="Ion transport" evidence="18">
    <location>
        <begin position="1044"/>
        <end position="1316"/>
    </location>
</feature>